<evidence type="ECO:0000256" key="1">
    <source>
        <dbReference type="ARBA" id="ARBA00004496"/>
    </source>
</evidence>
<comment type="similarity">
    <text evidence="2">Belongs to the EspG family.</text>
</comment>
<dbReference type="RefSeq" id="WP_064880086.1">
    <property type="nucleotide sequence ID" value="NZ_LZSY01000048.1"/>
</dbReference>
<comment type="subcellular location">
    <subcellularLocation>
        <location evidence="1">Cytoplasm</location>
    </subcellularLocation>
</comment>
<dbReference type="Proteomes" id="UP000094008">
    <property type="component" value="Unassembled WGS sequence"/>
</dbReference>
<evidence type="ECO:0008006" key="7">
    <source>
        <dbReference type="Google" id="ProtNLM"/>
    </source>
</evidence>
<gene>
    <name evidence="5" type="ORF">A5779_19085</name>
</gene>
<sequence length="305" mass="32543">MSATRESAGDVTVNMPALWVLQAMLGIPRLAPELEAWPYGAARSDEWLNGHPAVEGLREQGMVDPDGRVIESLARRLRVLAVPDVEVAVQVGPGARQQSIPDLDDPSTWRSIPDGELRVVLARQDGHWVSAVRAGDDVTIDDVDGGGSGDARWLVGLVVGLLDTLHPCGPSRMTAINVSLEEILTAAAERAGLEADSPQRDTALRTMGVRAADLVELGELMDAPVAEAVLYARAYDEAAVHTSSSTLDVRDSDAGRVVLYQLPSVRGAAQEWMTIAPGSAVQIEQGVKTVLAGVGVRSWETHRRA</sequence>
<comment type="caution">
    <text evidence="5">The sequence shown here is derived from an EMBL/GenBank/DDBJ whole genome shotgun (WGS) entry which is preliminary data.</text>
</comment>
<dbReference type="AlphaFoldDB" id="A0A1A0WC96"/>
<dbReference type="GO" id="GO:0005737">
    <property type="term" value="C:cytoplasm"/>
    <property type="evidence" value="ECO:0007669"/>
    <property type="project" value="UniProtKB-SubCell"/>
</dbReference>
<evidence type="ECO:0000313" key="6">
    <source>
        <dbReference type="Proteomes" id="UP000094008"/>
    </source>
</evidence>
<accession>A0A1A0WC96</accession>
<dbReference type="InterPro" id="IPR025734">
    <property type="entry name" value="EspG"/>
</dbReference>
<keyword evidence="4" id="KW-0143">Chaperone</keyword>
<dbReference type="Pfam" id="PF14011">
    <property type="entry name" value="ESX-1_EspG"/>
    <property type="match status" value="1"/>
</dbReference>
<name>A0A1A0WC96_MYCPR</name>
<protein>
    <recommendedName>
        <fullName evidence="7">ESX secretion-associated protein EspG</fullName>
    </recommendedName>
</protein>
<evidence type="ECO:0000256" key="4">
    <source>
        <dbReference type="ARBA" id="ARBA00023186"/>
    </source>
</evidence>
<keyword evidence="3" id="KW-0963">Cytoplasm</keyword>
<dbReference type="EMBL" id="LZSY01000048">
    <property type="protein sequence ID" value="OBB94755.1"/>
    <property type="molecule type" value="Genomic_DNA"/>
</dbReference>
<organism evidence="5 6">
    <name type="scientific">Mycolicibacterium peregrinum</name>
    <name type="common">Mycobacterium peregrinum</name>
    <dbReference type="NCBI Taxonomy" id="43304"/>
    <lineage>
        <taxon>Bacteria</taxon>
        <taxon>Bacillati</taxon>
        <taxon>Actinomycetota</taxon>
        <taxon>Actinomycetes</taxon>
        <taxon>Mycobacteriales</taxon>
        <taxon>Mycobacteriaceae</taxon>
        <taxon>Mycolicibacterium</taxon>
    </lineage>
</organism>
<evidence type="ECO:0000256" key="3">
    <source>
        <dbReference type="ARBA" id="ARBA00022490"/>
    </source>
</evidence>
<proteinExistence type="inferred from homology"/>
<reference evidence="6" key="1">
    <citation type="submission" date="2016-06" db="EMBL/GenBank/DDBJ databases">
        <authorList>
            <person name="Sutton G."/>
            <person name="Brinkac L."/>
            <person name="Sanka R."/>
            <person name="Adams M."/>
            <person name="Lau E."/>
            <person name="Mehaffy C."/>
            <person name="Tameris M."/>
            <person name="Hatherill M."/>
            <person name="Hanekom W."/>
            <person name="Mahomed H."/>
            <person name="Mcshane H."/>
        </authorList>
    </citation>
    <scope>NUCLEOTIDE SEQUENCE [LARGE SCALE GENOMIC DNA]</scope>
    <source>
        <strain evidence="6">852002-10433_SCH5171157</strain>
    </source>
</reference>
<evidence type="ECO:0000256" key="2">
    <source>
        <dbReference type="ARBA" id="ARBA00006411"/>
    </source>
</evidence>
<evidence type="ECO:0000313" key="5">
    <source>
        <dbReference type="EMBL" id="OBB94755.1"/>
    </source>
</evidence>